<dbReference type="EMBL" id="SGWQ01000003">
    <property type="protein sequence ID" value="RZS41339.1"/>
    <property type="molecule type" value="Genomic_DNA"/>
</dbReference>
<dbReference type="AlphaFoldDB" id="A0A4Q7KWA5"/>
<name>A0A4Q7KWA5_9PSEU</name>
<evidence type="ECO:0000256" key="5">
    <source>
        <dbReference type="SAM" id="Phobius"/>
    </source>
</evidence>
<feature type="transmembrane region" description="Helical" evidence="5">
    <location>
        <begin position="77"/>
        <end position="96"/>
    </location>
</feature>
<accession>A0A4Q7KWA5</accession>
<dbReference type="InterPro" id="IPR020846">
    <property type="entry name" value="MFS_dom"/>
</dbReference>
<evidence type="ECO:0000259" key="6">
    <source>
        <dbReference type="PROSITE" id="PS50850"/>
    </source>
</evidence>
<feature type="transmembrane region" description="Helical" evidence="5">
    <location>
        <begin position="364"/>
        <end position="385"/>
    </location>
</feature>
<dbReference type="SUPFAM" id="SSF103473">
    <property type="entry name" value="MFS general substrate transporter"/>
    <property type="match status" value="1"/>
</dbReference>
<keyword evidence="2 5" id="KW-0812">Transmembrane</keyword>
<dbReference type="InterPro" id="IPR036259">
    <property type="entry name" value="MFS_trans_sf"/>
</dbReference>
<evidence type="ECO:0000256" key="3">
    <source>
        <dbReference type="ARBA" id="ARBA00022989"/>
    </source>
</evidence>
<dbReference type="Gene3D" id="1.20.1250.20">
    <property type="entry name" value="MFS general substrate transporter like domains"/>
    <property type="match status" value="1"/>
</dbReference>
<comment type="subcellular location">
    <subcellularLocation>
        <location evidence="1">Cell membrane</location>
        <topology evidence="1">Multi-pass membrane protein</topology>
    </subcellularLocation>
</comment>
<proteinExistence type="predicted"/>
<feature type="transmembrane region" description="Helical" evidence="5">
    <location>
        <begin position="144"/>
        <end position="166"/>
    </location>
</feature>
<dbReference type="RefSeq" id="WP_242613331.1">
    <property type="nucleotide sequence ID" value="NZ_SGWQ01000003.1"/>
</dbReference>
<comment type="caution">
    <text evidence="7">The sequence shown here is derived from an EMBL/GenBank/DDBJ whole genome shotgun (WGS) entry which is preliminary data.</text>
</comment>
<gene>
    <name evidence="7" type="ORF">EV193_103662</name>
</gene>
<dbReference type="Proteomes" id="UP000294257">
    <property type="component" value="Unassembled WGS sequence"/>
</dbReference>
<sequence length="396" mass="40394">MPGMQHYRRLLATPGIKSLLVLMFFARIPSTASGMAVTLHVAVGLGHSYGAAGLAGAVVTIGHAVGGPIAGRLVDRYGLRTLVLITTIGEALFWIVAPRVPYALLLALGFVGGMLILPAMSIGRQAIAALVPPESRRTAYSLDSISVELTYMFGPTLAVLLCTQAGTRAALTWLGITIVVLGAAVYLVNPAVRSEDEAPVGQARPPRKEWLTGRLIAVLLVGGAAVFVLAGMEVAIIADLRAYGELPLTGVVIAASCVASMVGGLVHGVVRRSLPSVVLLTLLSALCVPIGLAGDAWWILALAVLPMSLMCAPTLAATAESVSTLAPAAVRGEAMGLQSAALTLGGAAGTPVIGFVMDHSSPSWGYAAAGIGGLIIAAIAAVAVVRGRRTPETVAP</sequence>
<organism evidence="7 8">
    <name type="scientific">Herbihabitans rhizosphaerae</name>
    <dbReference type="NCBI Taxonomy" id="1872711"/>
    <lineage>
        <taxon>Bacteria</taxon>
        <taxon>Bacillati</taxon>
        <taxon>Actinomycetota</taxon>
        <taxon>Actinomycetes</taxon>
        <taxon>Pseudonocardiales</taxon>
        <taxon>Pseudonocardiaceae</taxon>
        <taxon>Herbihabitans</taxon>
    </lineage>
</organism>
<evidence type="ECO:0000313" key="7">
    <source>
        <dbReference type="EMBL" id="RZS41339.1"/>
    </source>
</evidence>
<dbReference type="PROSITE" id="PS50850">
    <property type="entry name" value="MFS"/>
    <property type="match status" value="1"/>
</dbReference>
<feature type="domain" description="Major facilitator superfamily (MFS) profile" evidence="6">
    <location>
        <begin position="170"/>
        <end position="396"/>
    </location>
</feature>
<feature type="transmembrane region" description="Helical" evidence="5">
    <location>
        <begin position="277"/>
        <end position="300"/>
    </location>
</feature>
<evidence type="ECO:0000256" key="4">
    <source>
        <dbReference type="ARBA" id="ARBA00023136"/>
    </source>
</evidence>
<dbReference type="GO" id="GO:0005886">
    <property type="term" value="C:plasma membrane"/>
    <property type="evidence" value="ECO:0007669"/>
    <property type="project" value="UniProtKB-SubCell"/>
</dbReference>
<feature type="transmembrane region" description="Helical" evidence="5">
    <location>
        <begin position="172"/>
        <end position="192"/>
    </location>
</feature>
<dbReference type="GO" id="GO:0022857">
    <property type="term" value="F:transmembrane transporter activity"/>
    <property type="evidence" value="ECO:0007669"/>
    <property type="project" value="InterPro"/>
</dbReference>
<feature type="transmembrane region" description="Helical" evidence="5">
    <location>
        <begin position="102"/>
        <end position="123"/>
    </location>
</feature>
<feature type="transmembrane region" description="Helical" evidence="5">
    <location>
        <begin position="250"/>
        <end position="270"/>
    </location>
</feature>
<keyword evidence="3 5" id="KW-1133">Transmembrane helix</keyword>
<protein>
    <submittedName>
        <fullName evidence="7">Putative MFS family arabinose efflux permease</fullName>
    </submittedName>
</protein>
<feature type="transmembrane region" description="Helical" evidence="5">
    <location>
        <begin position="213"/>
        <end position="238"/>
    </location>
</feature>
<dbReference type="PANTHER" id="PTHR23542:SF1">
    <property type="entry name" value="MAJOR FACILITATOR SUPERFAMILY (MFS) PROFILE DOMAIN-CONTAINING PROTEIN"/>
    <property type="match status" value="1"/>
</dbReference>
<keyword evidence="8" id="KW-1185">Reference proteome</keyword>
<evidence type="ECO:0000256" key="2">
    <source>
        <dbReference type="ARBA" id="ARBA00022692"/>
    </source>
</evidence>
<dbReference type="PANTHER" id="PTHR23542">
    <property type="match status" value="1"/>
</dbReference>
<dbReference type="Pfam" id="PF07690">
    <property type="entry name" value="MFS_1"/>
    <property type="match status" value="1"/>
</dbReference>
<reference evidence="7 8" key="1">
    <citation type="submission" date="2019-02" db="EMBL/GenBank/DDBJ databases">
        <title>Genomic Encyclopedia of Type Strains, Phase IV (KMG-IV): sequencing the most valuable type-strain genomes for metagenomic binning, comparative biology and taxonomic classification.</title>
        <authorList>
            <person name="Goeker M."/>
        </authorList>
    </citation>
    <scope>NUCLEOTIDE SEQUENCE [LARGE SCALE GENOMIC DNA]</scope>
    <source>
        <strain evidence="7 8">DSM 101727</strain>
    </source>
</reference>
<feature type="transmembrane region" description="Helical" evidence="5">
    <location>
        <begin position="49"/>
        <end position="70"/>
    </location>
</feature>
<dbReference type="InterPro" id="IPR011701">
    <property type="entry name" value="MFS"/>
</dbReference>
<evidence type="ECO:0000313" key="8">
    <source>
        <dbReference type="Proteomes" id="UP000294257"/>
    </source>
</evidence>
<keyword evidence="4 5" id="KW-0472">Membrane</keyword>
<evidence type="ECO:0000256" key="1">
    <source>
        <dbReference type="ARBA" id="ARBA00004651"/>
    </source>
</evidence>